<dbReference type="Proteomes" id="UP000184603">
    <property type="component" value="Unassembled WGS sequence"/>
</dbReference>
<gene>
    <name evidence="1" type="ORF">SAMN02745220_03255</name>
</gene>
<reference evidence="1 2" key="1">
    <citation type="submission" date="2016-12" db="EMBL/GenBank/DDBJ databases">
        <authorList>
            <person name="Song W.-J."/>
            <person name="Kurnit D.M."/>
        </authorList>
    </citation>
    <scope>NUCLEOTIDE SEQUENCE [LARGE SCALE GENOMIC DNA]</scope>
    <source>
        <strain evidence="1 2">DSM 18488</strain>
    </source>
</reference>
<sequence>MKKKRTIIITVSSLFILALILLLTGGIELYIGPRYKYDRQFKTVEKGKGFIPSNFYLVNNSSNTPLIPILLHIVHSKLPKSLNISKYDITYLKSHKGFSKFKINELSIHYDNGRVVKLIRKEQPESQRVFQISENWQDAIIIPNAVNEKSSFKYHIEGVSFSEEGSLYPFIYEMKFKYSYGFRISTRFMRWASV</sequence>
<keyword evidence="2" id="KW-1185">Reference proteome</keyword>
<dbReference type="AlphaFoldDB" id="A0A1M7YC01"/>
<proteinExistence type="predicted"/>
<evidence type="ECO:0000313" key="1">
    <source>
        <dbReference type="EMBL" id="SHO50106.1"/>
    </source>
</evidence>
<dbReference type="RefSeq" id="WP_073614727.1">
    <property type="nucleotide sequence ID" value="NZ_FRFE01000017.1"/>
</dbReference>
<dbReference type="EMBL" id="FRFE01000017">
    <property type="protein sequence ID" value="SHO50106.1"/>
    <property type="molecule type" value="Genomic_DNA"/>
</dbReference>
<accession>A0A1M7YC01</accession>
<protein>
    <submittedName>
        <fullName evidence="1">Uncharacterized protein</fullName>
    </submittedName>
</protein>
<name>A0A1M7YC01_9BACT</name>
<organism evidence="1 2">
    <name type="scientific">Desulfopila aestuarii DSM 18488</name>
    <dbReference type="NCBI Taxonomy" id="1121416"/>
    <lineage>
        <taxon>Bacteria</taxon>
        <taxon>Pseudomonadati</taxon>
        <taxon>Thermodesulfobacteriota</taxon>
        <taxon>Desulfobulbia</taxon>
        <taxon>Desulfobulbales</taxon>
        <taxon>Desulfocapsaceae</taxon>
        <taxon>Desulfopila</taxon>
    </lineage>
</organism>
<evidence type="ECO:0000313" key="2">
    <source>
        <dbReference type="Proteomes" id="UP000184603"/>
    </source>
</evidence>